<dbReference type="AlphaFoldDB" id="A0A8S1J342"/>
<organism evidence="1 2">
    <name type="scientific">Ostreobium quekettii</name>
    <dbReference type="NCBI Taxonomy" id="121088"/>
    <lineage>
        <taxon>Eukaryota</taxon>
        <taxon>Viridiplantae</taxon>
        <taxon>Chlorophyta</taxon>
        <taxon>core chlorophytes</taxon>
        <taxon>Ulvophyceae</taxon>
        <taxon>TCBD clade</taxon>
        <taxon>Bryopsidales</taxon>
        <taxon>Ostreobineae</taxon>
        <taxon>Ostreobiaceae</taxon>
        <taxon>Ostreobium</taxon>
    </lineage>
</organism>
<gene>
    <name evidence="1" type="ORF">OSTQU699_LOCUS5619</name>
</gene>
<comment type="caution">
    <text evidence="1">The sequence shown here is derived from an EMBL/GenBank/DDBJ whole genome shotgun (WGS) entry which is preliminary data.</text>
</comment>
<keyword evidence="2" id="KW-1185">Reference proteome</keyword>
<protein>
    <submittedName>
        <fullName evidence="1">Uncharacterized protein</fullName>
    </submittedName>
</protein>
<sequence length="102" mass="11428">MLGVRIPVHFLLEGCPQTSENRFLAGMGLESRRSCGRGRSCPVPLFAVDGEGRGRDAEVVPLVWQRPEGSSRGWRIFVSRVEQPQSGCWRDGRGCVFQMFMT</sequence>
<proteinExistence type="predicted"/>
<dbReference type="Proteomes" id="UP000708148">
    <property type="component" value="Unassembled WGS sequence"/>
</dbReference>
<name>A0A8S1J342_9CHLO</name>
<reference evidence="1" key="1">
    <citation type="submission" date="2020-12" db="EMBL/GenBank/DDBJ databases">
        <authorList>
            <person name="Iha C."/>
        </authorList>
    </citation>
    <scope>NUCLEOTIDE SEQUENCE</scope>
</reference>
<accession>A0A8S1J342</accession>
<evidence type="ECO:0000313" key="1">
    <source>
        <dbReference type="EMBL" id="CAD7700260.1"/>
    </source>
</evidence>
<dbReference type="EMBL" id="CAJHUC010001208">
    <property type="protein sequence ID" value="CAD7700260.1"/>
    <property type="molecule type" value="Genomic_DNA"/>
</dbReference>
<evidence type="ECO:0000313" key="2">
    <source>
        <dbReference type="Proteomes" id="UP000708148"/>
    </source>
</evidence>